<feature type="transmembrane region" description="Helical" evidence="1">
    <location>
        <begin position="338"/>
        <end position="362"/>
    </location>
</feature>
<accession>A0A561Q1V3</accession>
<evidence type="ECO:0008006" key="4">
    <source>
        <dbReference type="Google" id="ProtNLM"/>
    </source>
</evidence>
<name>A0A561Q1V3_9BACT</name>
<dbReference type="Proteomes" id="UP000320811">
    <property type="component" value="Unassembled WGS sequence"/>
</dbReference>
<feature type="transmembrane region" description="Helical" evidence="1">
    <location>
        <begin position="220"/>
        <end position="238"/>
    </location>
</feature>
<keyword evidence="1" id="KW-1133">Transmembrane helix</keyword>
<evidence type="ECO:0000313" key="2">
    <source>
        <dbReference type="EMBL" id="TWF44333.1"/>
    </source>
</evidence>
<dbReference type="RefSeq" id="WP_145661020.1">
    <property type="nucleotide sequence ID" value="NZ_VIWO01000001.1"/>
</dbReference>
<evidence type="ECO:0000313" key="3">
    <source>
        <dbReference type="Proteomes" id="UP000320811"/>
    </source>
</evidence>
<keyword evidence="1" id="KW-0472">Membrane</keyword>
<feature type="transmembrane region" description="Helical" evidence="1">
    <location>
        <begin position="171"/>
        <end position="189"/>
    </location>
</feature>
<comment type="caution">
    <text evidence="2">The sequence shown here is derived from an EMBL/GenBank/DDBJ whole genome shotgun (WGS) entry which is preliminary data.</text>
</comment>
<feature type="transmembrane region" description="Helical" evidence="1">
    <location>
        <begin position="374"/>
        <end position="392"/>
    </location>
</feature>
<gene>
    <name evidence="2" type="ORF">FHW36_101253</name>
</gene>
<feature type="transmembrane region" description="Helical" evidence="1">
    <location>
        <begin position="6"/>
        <end position="34"/>
    </location>
</feature>
<reference evidence="2 3" key="1">
    <citation type="submission" date="2019-06" db="EMBL/GenBank/DDBJ databases">
        <title>Sorghum-associated microbial communities from plants grown in Nebraska, USA.</title>
        <authorList>
            <person name="Schachtman D."/>
        </authorList>
    </citation>
    <scope>NUCLEOTIDE SEQUENCE [LARGE SCALE GENOMIC DNA]</scope>
    <source>
        <strain evidence="2 3">1209</strain>
    </source>
</reference>
<sequence>MKHSYNVLLVFLVIFNFKIPVIQYSAVFACMLSTVTYARHPKYIAVLKKTASKKYIAAVPLTLLGLILLLPLSPILHQTYDFAILKPYFLQLILICITIYILPILIINAEENIFLYFLKIIVTVFFIQSLIEIFAFMLPPFANLVHFFQKSEIAEMNMGGLRALALTGNPFFSLSASFGLLYIILFKYFQEQGHRIFSLSNVGVFAVCVIGTFFAGRTGFIGILFGLALLIFSARSIYFKLGSIVKIFSILTIAIGIIILLLPAEIYDLVVDKLLPFAFEFVYSYIEGGTVTTTSTDALSNMYFPISIQTFILGDGRYMDFNGSGYYMSTDAGYMRQILFFGVFGILAMFIYQMVYFVKPVLVALNRRLLSQRYNDLLFFLIVFAYMLLVHYKGEVIGFLPEIQIMLLIMFTGYLSQYYFSPIAKYPANEE</sequence>
<feature type="transmembrane region" description="Helical" evidence="1">
    <location>
        <begin position="196"/>
        <end position="214"/>
    </location>
</feature>
<organism evidence="2 3">
    <name type="scientific">Chitinophaga polysaccharea</name>
    <dbReference type="NCBI Taxonomy" id="1293035"/>
    <lineage>
        <taxon>Bacteria</taxon>
        <taxon>Pseudomonadati</taxon>
        <taxon>Bacteroidota</taxon>
        <taxon>Chitinophagia</taxon>
        <taxon>Chitinophagales</taxon>
        <taxon>Chitinophagaceae</taxon>
        <taxon>Chitinophaga</taxon>
    </lineage>
</organism>
<feature type="transmembrane region" description="Helical" evidence="1">
    <location>
        <begin position="245"/>
        <end position="264"/>
    </location>
</feature>
<feature type="transmembrane region" description="Helical" evidence="1">
    <location>
        <begin position="55"/>
        <end position="76"/>
    </location>
</feature>
<dbReference type="OrthoDB" id="703085at2"/>
<dbReference type="AlphaFoldDB" id="A0A561Q1V3"/>
<dbReference type="PROSITE" id="PS51257">
    <property type="entry name" value="PROKAR_LIPOPROTEIN"/>
    <property type="match status" value="1"/>
</dbReference>
<protein>
    <recommendedName>
        <fullName evidence="4">O-antigen ligase-like membrane protein</fullName>
    </recommendedName>
</protein>
<dbReference type="EMBL" id="VIWO01000001">
    <property type="protein sequence ID" value="TWF44333.1"/>
    <property type="molecule type" value="Genomic_DNA"/>
</dbReference>
<keyword evidence="3" id="KW-1185">Reference proteome</keyword>
<feature type="transmembrane region" description="Helical" evidence="1">
    <location>
        <begin position="398"/>
        <end position="416"/>
    </location>
</feature>
<keyword evidence="1" id="KW-0812">Transmembrane</keyword>
<evidence type="ECO:0000256" key="1">
    <source>
        <dbReference type="SAM" id="Phobius"/>
    </source>
</evidence>
<feature type="transmembrane region" description="Helical" evidence="1">
    <location>
        <begin position="88"/>
        <end position="107"/>
    </location>
</feature>
<feature type="transmembrane region" description="Helical" evidence="1">
    <location>
        <begin position="114"/>
        <end position="138"/>
    </location>
</feature>
<proteinExistence type="predicted"/>